<dbReference type="Proteomes" id="UP000265520">
    <property type="component" value="Unassembled WGS sequence"/>
</dbReference>
<dbReference type="AlphaFoldDB" id="A0A392VB67"/>
<reference evidence="1 2" key="1">
    <citation type="journal article" date="2018" name="Front. Plant Sci.">
        <title>Red Clover (Trifolium pratense) and Zigzag Clover (T. medium) - A Picture of Genomic Similarities and Differences.</title>
        <authorList>
            <person name="Dluhosova J."/>
            <person name="Istvanek J."/>
            <person name="Nedelnik J."/>
            <person name="Repkova J."/>
        </authorList>
    </citation>
    <scope>NUCLEOTIDE SEQUENCE [LARGE SCALE GENOMIC DNA]</scope>
    <source>
        <strain evidence="2">cv. 10/8</strain>
        <tissue evidence="1">Leaf</tissue>
    </source>
</reference>
<sequence length="53" mass="5877">IVLEKSPKAWNWRLGRAADANMLLEISPGARFRGYAGGEKNDAWGVISDQEKC</sequence>
<evidence type="ECO:0000313" key="1">
    <source>
        <dbReference type="EMBL" id="MCI84692.1"/>
    </source>
</evidence>
<comment type="caution">
    <text evidence="1">The sequence shown here is derived from an EMBL/GenBank/DDBJ whole genome shotgun (WGS) entry which is preliminary data.</text>
</comment>
<protein>
    <submittedName>
        <fullName evidence="1">Uncharacterized protein</fullName>
    </submittedName>
</protein>
<proteinExistence type="predicted"/>
<name>A0A392VB67_9FABA</name>
<feature type="non-terminal residue" evidence="1">
    <location>
        <position position="1"/>
    </location>
</feature>
<evidence type="ECO:0000313" key="2">
    <source>
        <dbReference type="Proteomes" id="UP000265520"/>
    </source>
</evidence>
<organism evidence="1 2">
    <name type="scientific">Trifolium medium</name>
    <dbReference type="NCBI Taxonomy" id="97028"/>
    <lineage>
        <taxon>Eukaryota</taxon>
        <taxon>Viridiplantae</taxon>
        <taxon>Streptophyta</taxon>
        <taxon>Embryophyta</taxon>
        <taxon>Tracheophyta</taxon>
        <taxon>Spermatophyta</taxon>
        <taxon>Magnoliopsida</taxon>
        <taxon>eudicotyledons</taxon>
        <taxon>Gunneridae</taxon>
        <taxon>Pentapetalae</taxon>
        <taxon>rosids</taxon>
        <taxon>fabids</taxon>
        <taxon>Fabales</taxon>
        <taxon>Fabaceae</taxon>
        <taxon>Papilionoideae</taxon>
        <taxon>50 kb inversion clade</taxon>
        <taxon>NPAAA clade</taxon>
        <taxon>Hologalegina</taxon>
        <taxon>IRL clade</taxon>
        <taxon>Trifolieae</taxon>
        <taxon>Trifolium</taxon>
    </lineage>
</organism>
<keyword evidence="2" id="KW-1185">Reference proteome</keyword>
<dbReference type="EMBL" id="LXQA011096914">
    <property type="protein sequence ID" value="MCI84692.1"/>
    <property type="molecule type" value="Genomic_DNA"/>
</dbReference>
<accession>A0A392VB67</accession>